<keyword evidence="2" id="KW-1185">Reference proteome</keyword>
<proteinExistence type="predicted"/>
<dbReference type="AlphaFoldDB" id="A0A4Z0MJ62"/>
<dbReference type="RefSeq" id="WP_135531330.1">
    <property type="nucleotide sequence ID" value="NZ_SRKZ01000004.1"/>
</dbReference>
<accession>A0A4Z0MJ62</accession>
<evidence type="ECO:0000313" key="2">
    <source>
        <dbReference type="Proteomes" id="UP000298284"/>
    </source>
</evidence>
<dbReference type="Proteomes" id="UP000298284">
    <property type="component" value="Unassembled WGS sequence"/>
</dbReference>
<dbReference type="EMBL" id="SRKZ01000004">
    <property type="protein sequence ID" value="TGD79584.1"/>
    <property type="molecule type" value="Genomic_DNA"/>
</dbReference>
<protein>
    <recommendedName>
        <fullName evidence="3">Lipoprotein</fullName>
    </recommendedName>
</protein>
<sequence length="155" mass="17563">MKKYLLLVATSMSLLACDKNSGDTNVVPAAVSSTFDQEFTLNYRQQALLPSATRPELVVEATDLTYSFCPKNARCFVPDFVWPTLTITDAQGQTQQVKLPVNQERTYAADLLDSTSVRANGRRYVLYYLNWQVQQGNDDPQRKDIAMRYRIGKVN</sequence>
<organism evidence="1 2">
    <name type="scientific">Hymenobacter wooponensis</name>
    <dbReference type="NCBI Taxonomy" id="1525360"/>
    <lineage>
        <taxon>Bacteria</taxon>
        <taxon>Pseudomonadati</taxon>
        <taxon>Bacteroidota</taxon>
        <taxon>Cytophagia</taxon>
        <taxon>Cytophagales</taxon>
        <taxon>Hymenobacteraceae</taxon>
        <taxon>Hymenobacter</taxon>
    </lineage>
</organism>
<comment type="caution">
    <text evidence="1">The sequence shown here is derived from an EMBL/GenBank/DDBJ whole genome shotgun (WGS) entry which is preliminary data.</text>
</comment>
<evidence type="ECO:0000313" key="1">
    <source>
        <dbReference type="EMBL" id="TGD79584.1"/>
    </source>
</evidence>
<evidence type="ECO:0008006" key="3">
    <source>
        <dbReference type="Google" id="ProtNLM"/>
    </source>
</evidence>
<dbReference type="PROSITE" id="PS51257">
    <property type="entry name" value="PROKAR_LIPOPROTEIN"/>
    <property type="match status" value="1"/>
</dbReference>
<dbReference type="OrthoDB" id="879465at2"/>
<name>A0A4Z0MJ62_9BACT</name>
<gene>
    <name evidence="1" type="ORF">EU557_15285</name>
</gene>
<reference evidence="1 2" key="1">
    <citation type="submission" date="2019-04" db="EMBL/GenBank/DDBJ databases">
        <authorList>
            <person name="Feng G."/>
            <person name="Zhang J."/>
            <person name="Zhu H."/>
        </authorList>
    </citation>
    <scope>NUCLEOTIDE SEQUENCE [LARGE SCALE GENOMIC DNA]</scope>
    <source>
        <strain evidence="1 2">JCM 19491</strain>
    </source>
</reference>